<feature type="compositionally biased region" description="Basic and acidic residues" evidence="1">
    <location>
        <begin position="292"/>
        <end position="305"/>
    </location>
</feature>
<reference evidence="2 3" key="1">
    <citation type="submission" date="2023-09" db="EMBL/GenBank/DDBJ databases">
        <title>Multi-omics analysis of a traditional fermented food reveals byproduct-associated fungal strains for waste-to-food upcycling.</title>
        <authorList>
            <consortium name="Lawrence Berkeley National Laboratory"/>
            <person name="Rekdal V.M."/>
            <person name="Villalobos-Escobedo J.M."/>
            <person name="Rodriguez-Valeron N."/>
            <person name="Garcia M.O."/>
            <person name="Vasquez D.P."/>
            <person name="Damayanti I."/>
            <person name="Sorensen P.M."/>
            <person name="Baidoo E.E."/>
            <person name="De Carvalho A.C."/>
            <person name="Riley R."/>
            <person name="Lipzen A."/>
            <person name="He G."/>
            <person name="Yan M."/>
            <person name="Haridas S."/>
            <person name="Daum C."/>
            <person name="Yoshinaga Y."/>
            <person name="Ng V."/>
            <person name="Grigoriev I.V."/>
            <person name="Munk R."/>
            <person name="Nuraida L."/>
            <person name="Wijaya C.H."/>
            <person name="Morales P.-C."/>
            <person name="Keasling J.D."/>
        </authorList>
    </citation>
    <scope>NUCLEOTIDE SEQUENCE [LARGE SCALE GENOMIC DNA]</scope>
    <source>
        <strain evidence="2 3">FGSC 2613</strain>
    </source>
</reference>
<sequence>MVFTMDSTWDSDPCDLDKGLSIPDRDFRDQIKDVVIIAVDFECVDHLGKEYGQDFYGKMLETGIATYDPRQVKSNDSSGATSNSTLERIAKGITAEHIIIDHKAPAPHKARPYHCSFARPTIGLSKEQGVERLKDILRQATVSNLIADERKRGVERQVRLIVWCAEMEEKIFGPAGINLGDLGCDIKMWDFQIWMPFRLRFPHYRTAGETVFTSLGVVGALDSEGNSSTILHNATNDTVGEFLAFLRFMMMPKAEWDAWLNEKVDLTPISFDWVDKTIYEHNIAQIPTPKSKGKDRGKPRGEKSYNKKQPRNNTEPQQSHKATTTAATTRMSPNPATPGDVTSYSSVRQGAWPAESTSNYGNTWDRNDDWVDNSNIGWPANMSTTDECDTRGSNNWVNRSGSGWPDSSSPSSNESSDLIANFSGWPPEMNYRNDASNQFMGWLDDVSEVDYSEDRSTPANASGWPTDMDYQGNISTVGSSEHSKTDSSNGNVPSASMSVGRDSEHNEWQTVHHSRRGKKKKLNTETYRG</sequence>
<feature type="compositionally biased region" description="Low complexity" evidence="1">
    <location>
        <begin position="400"/>
        <end position="416"/>
    </location>
</feature>
<keyword evidence="3" id="KW-1185">Reference proteome</keyword>
<name>A0ABR3D0W5_NEUIN</name>
<protein>
    <recommendedName>
        <fullName evidence="4">Exonuclease domain-containing protein</fullName>
    </recommendedName>
</protein>
<proteinExistence type="predicted"/>
<evidence type="ECO:0008006" key="4">
    <source>
        <dbReference type="Google" id="ProtNLM"/>
    </source>
</evidence>
<accession>A0ABR3D0W5</accession>
<feature type="compositionally biased region" description="Polar residues" evidence="1">
    <location>
        <begin position="355"/>
        <end position="364"/>
    </location>
</feature>
<gene>
    <name evidence="2" type="ORF">QR685DRAFT_575484</name>
</gene>
<comment type="caution">
    <text evidence="2">The sequence shown here is derived from an EMBL/GenBank/DDBJ whole genome shotgun (WGS) entry which is preliminary data.</text>
</comment>
<feature type="compositionally biased region" description="Polar residues" evidence="1">
    <location>
        <begin position="311"/>
        <end position="348"/>
    </location>
</feature>
<feature type="region of interest" description="Disordered" evidence="1">
    <location>
        <begin position="451"/>
        <end position="529"/>
    </location>
</feature>
<feature type="compositionally biased region" description="Polar residues" evidence="1">
    <location>
        <begin position="472"/>
        <end position="497"/>
    </location>
</feature>
<feature type="region of interest" description="Disordered" evidence="1">
    <location>
        <begin position="285"/>
        <end position="416"/>
    </location>
</feature>
<evidence type="ECO:0000256" key="1">
    <source>
        <dbReference type="SAM" id="MobiDB-lite"/>
    </source>
</evidence>
<evidence type="ECO:0000313" key="3">
    <source>
        <dbReference type="Proteomes" id="UP001451303"/>
    </source>
</evidence>
<evidence type="ECO:0000313" key="2">
    <source>
        <dbReference type="EMBL" id="KAL0466340.1"/>
    </source>
</evidence>
<dbReference type="Proteomes" id="UP001451303">
    <property type="component" value="Unassembled WGS sequence"/>
</dbReference>
<feature type="compositionally biased region" description="Polar residues" evidence="1">
    <location>
        <begin position="372"/>
        <end position="399"/>
    </location>
</feature>
<organism evidence="2 3">
    <name type="scientific">Neurospora intermedia</name>
    <dbReference type="NCBI Taxonomy" id="5142"/>
    <lineage>
        <taxon>Eukaryota</taxon>
        <taxon>Fungi</taxon>
        <taxon>Dikarya</taxon>
        <taxon>Ascomycota</taxon>
        <taxon>Pezizomycotina</taxon>
        <taxon>Sordariomycetes</taxon>
        <taxon>Sordariomycetidae</taxon>
        <taxon>Sordariales</taxon>
        <taxon>Sordariaceae</taxon>
        <taxon>Neurospora</taxon>
    </lineage>
</organism>
<feature type="compositionally biased region" description="Basic residues" evidence="1">
    <location>
        <begin position="512"/>
        <end position="521"/>
    </location>
</feature>
<dbReference type="EMBL" id="JAVLET010000013">
    <property type="protein sequence ID" value="KAL0466340.1"/>
    <property type="molecule type" value="Genomic_DNA"/>
</dbReference>